<evidence type="ECO:0000313" key="3">
    <source>
        <dbReference type="Proteomes" id="UP001177003"/>
    </source>
</evidence>
<dbReference type="EMBL" id="OX465077">
    <property type="protein sequence ID" value="CAI9269654.1"/>
    <property type="molecule type" value="Genomic_DNA"/>
</dbReference>
<protein>
    <submittedName>
        <fullName evidence="2">Uncharacterized protein</fullName>
    </submittedName>
</protein>
<keyword evidence="3" id="KW-1185">Reference proteome</keyword>
<organism evidence="2 3">
    <name type="scientific">Lactuca saligna</name>
    <name type="common">Willowleaf lettuce</name>
    <dbReference type="NCBI Taxonomy" id="75948"/>
    <lineage>
        <taxon>Eukaryota</taxon>
        <taxon>Viridiplantae</taxon>
        <taxon>Streptophyta</taxon>
        <taxon>Embryophyta</taxon>
        <taxon>Tracheophyta</taxon>
        <taxon>Spermatophyta</taxon>
        <taxon>Magnoliopsida</taxon>
        <taxon>eudicotyledons</taxon>
        <taxon>Gunneridae</taxon>
        <taxon>Pentapetalae</taxon>
        <taxon>asterids</taxon>
        <taxon>campanulids</taxon>
        <taxon>Asterales</taxon>
        <taxon>Asteraceae</taxon>
        <taxon>Cichorioideae</taxon>
        <taxon>Cichorieae</taxon>
        <taxon>Lactucinae</taxon>
        <taxon>Lactuca</taxon>
    </lineage>
</organism>
<evidence type="ECO:0000313" key="2">
    <source>
        <dbReference type="EMBL" id="CAI9269654.1"/>
    </source>
</evidence>
<name>A0AA35Y702_LACSI</name>
<evidence type="ECO:0000256" key="1">
    <source>
        <dbReference type="SAM" id="MobiDB-lite"/>
    </source>
</evidence>
<dbReference type="AlphaFoldDB" id="A0AA35Y702"/>
<gene>
    <name evidence="2" type="ORF">LSALG_LOCUS10010</name>
</gene>
<accession>A0AA35Y702</accession>
<sequence>MKSTRSTSFKSKFKNTSETTLNLKDGDDDLVVEPEEQVHGQKEHVKRERREIRSKRKYDRVPIVRELKNTGIDEFVKEEQEDHVRKTNKEYPPGLRYLPTRMKCDNITATVMGMSPEQK</sequence>
<reference evidence="2" key="1">
    <citation type="submission" date="2023-04" db="EMBL/GenBank/DDBJ databases">
        <authorList>
            <person name="Vijverberg K."/>
            <person name="Xiong W."/>
            <person name="Schranz E."/>
        </authorList>
    </citation>
    <scope>NUCLEOTIDE SEQUENCE</scope>
</reference>
<proteinExistence type="predicted"/>
<feature type="compositionally biased region" description="Low complexity" evidence="1">
    <location>
        <begin position="1"/>
        <end position="20"/>
    </location>
</feature>
<feature type="region of interest" description="Disordered" evidence="1">
    <location>
        <begin position="1"/>
        <end position="30"/>
    </location>
</feature>
<dbReference type="Proteomes" id="UP001177003">
    <property type="component" value="Chromosome 1"/>
</dbReference>